<dbReference type="Proteomes" id="UP000610746">
    <property type="component" value="Unassembled WGS sequence"/>
</dbReference>
<dbReference type="PANTHER" id="PTHR34582">
    <property type="entry name" value="UPF0702 TRANSMEMBRANE PROTEIN YCAP"/>
    <property type="match status" value="1"/>
</dbReference>
<keyword evidence="3" id="KW-1003">Cell membrane</keyword>
<dbReference type="EMBL" id="JABSNO010000014">
    <property type="protein sequence ID" value="NRS92921.1"/>
    <property type="molecule type" value="Genomic_DNA"/>
</dbReference>
<dbReference type="InterPro" id="IPR023090">
    <property type="entry name" value="UPF0702_alpha/beta_dom_sf"/>
</dbReference>
<comment type="subcellular location">
    <subcellularLocation>
        <location evidence="1">Cell membrane</location>
        <topology evidence="1">Multi-pass membrane protein</topology>
    </subcellularLocation>
</comment>
<sequence>MNQLFFDNWDGILRVLITTVIAYFLVILMLRISGKRTLAKMNAFDTIVTIALGSILGSVILNKSTPIAEGLLAIALLIFLQFVITSITVRSRFFKKIISNTPTLIYYKGELLHPTMKKERISIGEINKSVREAGHANFDDIDAIVLETTGDITIITNNKEERNSAMTDVKSSKF</sequence>
<dbReference type="InterPro" id="IPR048454">
    <property type="entry name" value="YetF_N"/>
</dbReference>
<evidence type="ECO:0000256" key="4">
    <source>
        <dbReference type="ARBA" id="ARBA00022692"/>
    </source>
</evidence>
<feature type="transmembrane region" description="Helical" evidence="7">
    <location>
        <begin position="67"/>
        <end position="89"/>
    </location>
</feature>
<keyword evidence="11" id="KW-1185">Reference proteome</keyword>
<protein>
    <submittedName>
        <fullName evidence="10">Uncharacterized membrane protein YcaP (DUF421 family)</fullName>
    </submittedName>
</protein>
<comment type="caution">
    <text evidence="10">The sequence shown here is derived from an EMBL/GenBank/DDBJ whole genome shotgun (WGS) entry which is preliminary data.</text>
</comment>
<name>A0A8J8G7X9_9FLAO</name>
<comment type="similarity">
    <text evidence="2">Belongs to the UPF0702 family.</text>
</comment>
<dbReference type="AlphaFoldDB" id="A0A8J8G7X9"/>
<dbReference type="InterPro" id="IPR007353">
    <property type="entry name" value="DUF421"/>
</dbReference>
<organism evidence="10 11">
    <name type="scientific">Frigoriflavimonas asaccharolytica</name>
    <dbReference type="NCBI Taxonomy" id="2735899"/>
    <lineage>
        <taxon>Bacteria</taxon>
        <taxon>Pseudomonadati</taxon>
        <taxon>Bacteroidota</taxon>
        <taxon>Flavobacteriia</taxon>
        <taxon>Flavobacteriales</taxon>
        <taxon>Weeksellaceae</taxon>
        <taxon>Frigoriflavimonas</taxon>
    </lineage>
</organism>
<evidence type="ECO:0000256" key="5">
    <source>
        <dbReference type="ARBA" id="ARBA00022989"/>
    </source>
</evidence>
<proteinExistence type="inferred from homology"/>
<evidence type="ECO:0000256" key="2">
    <source>
        <dbReference type="ARBA" id="ARBA00006448"/>
    </source>
</evidence>
<feature type="transmembrane region" description="Helical" evidence="7">
    <location>
        <begin position="42"/>
        <end position="61"/>
    </location>
</feature>
<dbReference type="Gene3D" id="3.30.240.20">
    <property type="entry name" value="bsu07140 like domains"/>
    <property type="match status" value="1"/>
</dbReference>
<evidence type="ECO:0000256" key="3">
    <source>
        <dbReference type="ARBA" id="ARBA00022475"/>
    </source>
</evidence>
<accession>A0A8J8G7X9</accession>
<feature type="domain" description="YetF-like N-terminal transmembrane" evidence="9">
    <location>
        <begin position="15"/>
        <end position="85"/>
    </location>
</feature>
<evidence type="ECO:0000256" key="1">
    <source>
        <dbReference type="ARBA" id="ARBA00004651"/>
    </source>
</evidence>
<dbReference type="RefSeq" id="WP_173779509.1">
    <property type="nucleotide sequence ID" value="NZ_JABSNO010000014.1"/>
</dbReference>
<keyword evidence="6 7" id="KW-0472">Membrane</keyword>
<feature type="transmembrane region" description="Helical" evidence="7">
    <location>
        <begin position="12"/>
        <end position="30"/>
    </location>
</feature>
<dbReference type="GO" id="GO:0005886">
    <property type="term" value="C:plasma membrane"/>
    <property type="evidence" value="ECO:0007669"/>
    <property type="project" value="UniProtKB-SubCell"/>
</dbReference>
<evidence type="ECO:0000313" key="11">
    <source>
        <dbReference type="Proteomes" id="UP000610746"/>
    </source>
</evidence>
<evidence type="ECO:0000256" key="7">
    <source>
        <dbReference type="SAM" id="Phobius"/>
    </source>
</evidence>
<evidence type="ECO:0000259" key="9">
    <source>
        <dbReference type="Pfam" id="PF20730"/>
    </source>
</evidence>
<keyword evidence="4 7" id="KW-0812">Transmembrane</keyword>
<evidence type="ECO:0000313" key="10">
    <source>
        <dbReference type="EMBL" id="NRS92921.1"/>
    </source>
</evidence>
<reference evidence="10" key="1">
    <citation type="submission" date="2020-05" db="EMBL/GenBank/DDBJ databases">
        <title>Genomic Encyclopedia of Type Strains, Phase IV (KMG-V): Genome sequencing to study the core and pangenomes of soil and plant-associated prokaryotes.</title>
        <authorList>
            <person name="Whitman W."/>
        </authorList>
    </citation>
    <scope>NUCLEOTIDE SEQUENCE</scope>
    <source>
        <strain evidence="10">16F</strain>
    </source>
</reference>
<dbReference type="PANTHER" id="PTHR34582:SF6">
    <property type="entry name" value="UPF0702 TRANSMEMBRANE PROTEIN YCAP"/>
    <property type="match status" value="1"/>
</dbReference>
<gene>
    <name evidence="10" type="ORF">HNQ03_002005</name>
</gene>
<keyword evidence="5 7" id="KW-1133">Transmembrane helix</keyword>
<feature type="domain" description="YetF C-terminal" evidence="8">
    <location>
        <begin position="90"/>
        <end position="165"/>
    </location>
</feature>
<evidence type="ECO:0000256" key="6">
    <source>
        <dbReference type="ARBA" id="ARBA00023136"/>
    </source>
</evidence>
<dbReference type="Pfam" id="PF04239">
    <property type="entry name" value="DUF421"/>
    <property type="match status" value="1"/>
</dbReference>
<dbReference type="Pfam" id="PF20730">
    <property type="entry name" value="YetF_N"/>
    <property type="match status" value="1"/>
</dbReference>
<evidence type="ECO:0000259" key="8">
    <source>
        <dbReference type="Pfam" id="PF04239"/>
    </source>
</evidence>